<evidence type="ECO:0000256" key="9">
    <source>
        <dbReference type="PIRNR" id="PIRNR001558"/>
    </source>
</evidence>
<feature type="binding site" evidence="10">
    <location>
        <position position="582"/>
    </location>
    <ligand>
        <name>ATP</name>
        <dbReference type="ChEBI" id="CHEBI:30616"/>
    </ligand>
</feature>
<dbReference type="InterPro" id="IPR005615">
    <property type="entry name" value="Glutathione_synthase"/>
</dbReference>
<dbReference type="Gene3D" id="1.10.1080.10">
    <property type="entry name" value="Glutathione Synthetase, Chain A, domain 3"/>
    <property type="match status" value="1"/>
</dbReference>
<dbReference type="Gene3D" id="3.30.1490.80">
    <property type="match status" value="1"/>
</dbReference>
<dbReference type="EC" id="6.3.2.3" evidence="9"/>
<name>A0A1J1HAT0_PLARL</name>
<feature type="binding site" evidence="10">
    <location>
        <begin position="473"/>
        <end position="482"/>
    </location>
    <ligand>
        <name>ATP</name>
        <dbReference type="ChEBI" id="CHEBI:30616"/>
    </ligand>
</feature>
<dbReference type="InterPro" id="IPR014042">
    <property type="entry name" value="Glutathione_synthase_a-hlx"/>
</dbReference>
<evidence type="ECO:0000256" key="11">
    <source>
        <dbReference type="PIRSR" id="PIRSR001558-2"/>
    </source>
</evidence>
<evidence type="ECO:0000313" key="13">
    <source>
        <dbReference type="EMBL" id="CRH00546.1"/>
    </source>
</evidence>
<dbReference type="InterPro" id="IPR004887">
    <property type="entry name" value="GSH_synth_subst-bd"/>
</dbReference>
<feature type="binding site" evidence="11">
    <location>
        <position position="477"/>
    </location>
    <ligand>
        <name>Mg(2+)</name>
        <dbReference type="ChEBI" id="CHEBI:18420"/>
    </ligand>
</feature>
<keyword evidence="7 9" id="KW-0067">ATP-binding</keyword>
<dbReference type="UniPathway" id="UPA00142">
    <property type="reaction ID" value="UER00210"/>
</dbReference>
<dbReference type="RefSeq" id="XP_028533549.1">
    <property type="nucleotide sequence ID" value="XM_028677129.1"/>
</dbReference>
<dbReference type="InterPro" id="IPR037013">
    <property type="entry name" value="GSH-S_sub-bd_sf"/>
</dbReference>
<dbReference type="Pfam" id="PF03917">
    <property type="entry name" value="GSH_synth_ATP"/>
    <property type="match status" value="1"/>
</dbReference>
<proteinExistence type="inferred from homology"/>
<comment type="pathway">
    <text evidence="1 9">Sulfur metabolism; glutathione biosynthesis; glutathione from L-cysteine and L-glutamate: step 2/2.</text>
</comment>
<protein>
    <recommendedName>
        <fullName evidence="9">Glutathione synthetase</fullName>
        <shortName evidence="9">GSH-S</shortName>
        <ecNumber evidence="9">6.3.2.3</ecNumber>
    </recommendedName>
</protein>
<keyword evidence="6 9" id="KW-0547">Nucleotide-binding</keyword>
<dbReference type="Gene3D" id="3.30.470.20">
    <property type="entry name" value="ATP-grasp fold, B domain"/>
    <property type="match status" value="1"/>
</dbReference>
<dbReference type="SUPFAM" id="SSF56059">
    <property type="entry name" value="Glutathione synthetase ATP-binding domain-like"/>
    <property type="match status" value="1"/>
</dbReference>
<dbReference type="PANTHER" id="PTHR11130:SF0">
    <property type="entry name" value="GLUTATHIONE SYNTHETASE"/>
    <property type="match status" value="1"/>
</dbReference>
<comment type="catalytic activity">
    <reaction evidence="9">
        <text>gamma-L-glutamyl-L-cysteine + glycine + ATP = glutathione + ADP + phosphate + H(+)</text>
        <dbReference type="Rhea" id="RHEA:13557"/>
        <dbReference type="ChEBI" id="CHEBI:15378"/>
        <dbReference type="ChEBI" id="CHEBI:30616"/>
        <dbReference type="ChEBI" id="CHEBI:43474"/>
        <dbReference type="ChEBI" id="CHEBI:57305"/>
        <dbReference type="ChEBI" id="CHEBI:57925"/>
        <dbReference type="ChEBI" id="CHEBI:58173"/>
        <dbReference type="ChEBI" id="CHEBI:456216"/>
        <dbReference type="EC" id="6.3.2.3"/>
    </reaction>
</comment>
<accession>A0A1J1HAT0</accession>
<feature type="binding site" evidence="10">
    <location>
        <position position="574"/>
    </location>
    <ligand>
        <name>substrate</name>
    </ligand>
</feature>
<gene>
    <name evidence="13" type="primary">GS</name>
    <name evidence="13" type="ORF">PRELSG_1020000</name>
</gene>
<evidence type="ECO:0000313" key="14">
    <source>
        <dbReference type="Proteomes" id="UP000220158"/>
    </source>
</evidence>
<feature type="domain" description="Glutathione synthase substrate-binding" evidence="12">
    <location>
        <begin position="304"/>
        <end position="401"/>
    </location>
</feature>
<dbReference type="InterPro" id="IPR014709">
    <property type="entry name" value="Glutathione_synthase_C_euk"/>
</dbReference>
<dbReference type="GO" id="GO:0043295">
    <property type="term" value="F:glutathione binding"/>
    <property type="evidence" value="ECO:0007669"/>
    <property type="project" value="UniProtKB-UniRule"/>
</dbReference>
<dbReference type="InterPro" id="IPR014049">
    <property type="entry name" value="Glutathione_synthase_N_euk"/>
</dbReference>
<dbReference type="GO" id="GO:0005524">
    <property type="term" value="F:ATP binding"/>
    <property type="evidence" value="ECO:0007669"/>
    <property type="project" value="UniProtKB-UniRule"/>
</dbReference>
<comment type="similarity">
    <text evidence="2 9">Belongs to the eukaryotic GSH synthase family.</text>
</comment>
<organism evidence="13 14">
    <name type="scientific">Plasmodium relictum</name>
    <dbReference type="NCBI Taxonomy" id="85471"/>
    <lineage>
        <taxon>Eukaryota</taxon>
        <taxon>Sar</taxon>
        <taxon>Alveolata</taxon>
        <taxon>Apicomplexa</taxon>
        <taxon>Aconoidasida</taxon>
        <taxon>Haemosporida</taxon>
        <taxon>Plasmodiidae</taxon>
        <taxon>Plasmodium</taxon>
        <taxon>Plasmodium (Haemamoeba)</taxon>
    </lineage>
</organism>
<dbReference type="VEuPathDB" id="PlasmoDB:PRELSG_1020000"/>
<dbReference type="AlphaFoldDB" id="A0A1J1HAT0"/>
<evidence type="ECO:0000259" key="12">
    <source>
        <dbReference type="Pfam" id="PF03199"/>
    </source>
</evidence>
<dbReference type="OMA" id="FEAHKNM"/>
<sequence length="598" mass="71496">MEKKIDEFYDIIYNEILNYFTLPNEKNKYLSYKRIKLFISDLIDILNSESYYIFTNYCELKDKEKIFYNPKLFSFTLFPQKLSKELLELCKRCTLLHSEIFDNMVCDIPFILKTFEKIKEFDNFYKNIIDICEKVYLNKENGRDIKNDIRCVIGRSDYMANKNNKEKNDVEIKQVEYNTISVAFGHLSSILFEAHKNMIKQIYREYFPHFEEINEKEINEILDKKFENNFTQGIIKCFVECHNLYISNFKPLQGKYKTIMISVLIDDDLNKFDKYRTKHELNKLGIDQKFFTIKELQCLFEKKKLFLNYRNETLRDSLNRVNKNLNVREKFKSGKLFLDLNDDNTDFLTDVYYEENLYEISVIYFRCLYSPHHFNETIWNLREMIEFSDSVKIPSLPYQLVGSKRIQMLLLDDDILKKYISYNLNKNKKTEEQILNDIHTLKKSFALQVDPSLNENSNIVSLAIQNEHNFLLKPQREGGKNNLHGHEVKEKLMLYYDKKEKNKLSFYVLMQKLFPSSFTAIHCRTKKKHNNDNDQSYFIEFSPEKSISEISLFHNFIFYKNKNILNEQKGYLIRTKNTNENEGGAICGISSLDSFFLI</sequence>
<reference evidence="13 14" key="1">
    <citation type="submission" date="2015-04" db="EMBL/GenBank/DDBJ databases">
        <authorList>
            <consortium name="Pathogen Informatics"/>
        </authorList>
    </citation>
    <scope>NUCLEOTIDE SEQUENCE [LARGE SCALE GENOMIC DNA]</scope>
    <source>
        <strain evidence="13 14">SGS1</strain>
    </source>
</reference>
<dbReference type="InterPro" id="IPR016185">
    <property type="entry name" value="PreATP-grasp_dom_sf"/>
</dbReference>
<feature type="binding site" evidence="10">
    <location>
        <position position="549"/>
    </location>
    <ligand>
        <name>ATP</name>
        <dbReference type="ChEBI" id="CHEBI:30616"/>
    </ligand>
</feature>
<keyword evidence="3 9" id="KW-0436">Ligase</keyword>
<dbReference type="OrthoDB" id="2020073at2759"/>
<keyword evidence="4 9" id="KW-0317">Glutathione biosynthesis</keyword>
<keyword evidence="8 9" id="KW-0460">Magnesium</keyword>
<evidence type="ECO:0000256" key="6">
    <source>
        <dbReference type="ARBA" id="ARBA00022741"/>
    </source>
</evidence>
<dbReference type="EMBL" id="LN835305">
    <property type="protein sequence ID" value="CRH00546.1"/>
    <property type="molecule type" value="Genomic_DNA"/>
</dbReference>
<dbReference type="GO" id="GO:0004363">
    <property type="term" value="F:glutathione synthase activity"/>
    <property type="evidence" value="ECO:0007669"/>
    <property type="project" value="UniProtKB-UniRule"/>
</dbReference>
<keyword evidence="5 9" id="KW-0479">Metal-binding</keyword>
<evidence type="ECO:0000256" key="4">
    <source>
        <dbReference type="ARBA" id="ARBA00022684"/>
    </source>
</evidence>
<evidence type="ECO:0000256" key="1">
    <source>
        <dbReference type="ARBA" id="ARBA00004965"/>
    </source>
</evidence>
<dbReference type="PIRSF" id="PIRSF001558">
    <property type="entry name" value="GSHase"/>
    <property type="match status" value="1"/>
</dbReference>
<dbReference type="GO" id="GO:0000287">
    <property type="term" value="F:magnesium ion binding"/>
    <property type="evidence" value="ECO:0007669"/>
    <property type="project" value="UniProtKB-UniRule"/>
</dbReference>
<feature type="binding site" evidence="10">
    <location>
        <position position="404"/>
    </location>
    <ligand>
        <name>ATP</name>
        <dbReference type="ChEBI" id="CHEBI:30616"/>
    </ligand>
</feature>
<evidence type="ECO:0000256" key="3">
    <source>
        <dbReference type="ARBA" id="ARBA00022598"/>
    </source>
</evidence>
<feature type="binding site" evidence="10">
    <location>
        <position position="576"/>
    </location>
    <ligand>
        <name>ATP</name>
        <dbReference type="ChEBI" id="CHEBI:30616"/>
    </ligand>
</feature>
<evidence type="ECO:0000256" key="10">
    <source>
        <dbReference type="PIRSR" id="PIRSR001558-1"/>
    </source>
</evidence>
<dbReference type="SUPFAM" id="SSF52440">
    <property type="entry name" value="PreATP-grasp domain"/>
    <property type="match status" value="1"/>
</dbReference>
<dbReference type="KEGG" id="prel:PRELSG_1020000"/>
<dbReference type="GeneID" id="39736667"/>
<dbReference type="Proteomes" id="UP000220158">
    <property type="component" value="Chromosome 10"/>
</dbReference>
<dbReference type="Gene3D" id="3.30.1490.50">
    <property type="match status" value="1"/>
</dbReference>
<evidence type="ECO:0000256" key="5">
    <source>
        <dbReference type="ARBA" id="ARBA00022723"/>
    </source>
</evidence>
<comment type="cofactor">
    <cofactor evidence="9 11">
        <name>Mg(2+)</name>
        <dbReference type="ChEBI" id="CHEBI:18420"/>
    </cofactor>
    <text evidence="9 11">Binds 1 Mg(2+) ion per subunit.</text>
</comment>
<dbReference type="PANTHER" id="PTHR11130">
    <property type="entry name" value="GLUTATHIONE SYNTHETASE"/>
    <property type="match status" value="1"/>
</dbReference>
<dbReference type="GO" id="GO:0005829">
    <property type="term" value="C:cytosol"/>
    <property type="evidence" value="ECO:0007669"/>
    <property type="project" value="TreeGrafter"/>
</dbReference>
<evidence type="ECO:0000256" key="2">
    <source>
        <dbReference type="ARBA" id="ARBA00010385"/>
    </source>
</evidence>
<dbReference type="Pfam" id="PF03199">
    <property type="entry name" value="GSH_synthase"/>
    <property type="match status" value="1"/>
</dbReference>
<evidence type="ECO:0000256" key="7">
    <source>
        <dbReference type="ARBA" id="ARBA00022840"/>
    </source>
</evidence>
<evidence type="ECO:0000256" key="8">
    <source>
        <dbReference type="ARBA" id="ARBA00022842"/>
    </source>
</evidence>
<dbReference type="Gene3D" id="3.40.50.1760">
    <property type="entry name" value="Glutathione synthase, substrate-binding domain superfamily, eukaryotic"/>
    <property type="match status" value="1"/>
</dbReference>
<keyword evidence="14" id="KW-1185">Reference proteome</keyword>